<accession>X1A2Y5</accession>
<evidence type="ECO:0000313" key="1">
    <source>
        <dbReference type="EMBL" id="GAG67163.1"/>
    </source>
</evidence>
<gene>
    <name evidence="1" type="ORF">S01H4_18093</name>
</gene>
<dbReference type="AlphaFoldDB" id="X1A2Y5"/>
<proteinExistence type="predicted"/>
<protein>
    <submittedName>
        <fullName evidence="1">Uncharacterized protein</fullName>
    </submittedName>
</protein>
<dbReference type="EMBL" id="BART01008006">
    <property type="protein sequence ID" value="GAG67163.1"/>
    <property type="molecule type" value="Genomic_DNA"/>
</dbReference>
<organism evidence="1">
    <name type="scientific">marine sediment metagenome</name>
    <dbReference type="NCBI Taxonomy" id="412755"/>
    <lineage>
        <taxon>unclassified sequences</taxon>
        <taxon>metagenomes</taxon>
        <taxon>ecological metagenomes</taxon>
    </lineage>
</organism>
<sequence length="84" mass="9848">MCRWCTKHGAGKKWYMNSKNYHADQISTEDGMRSYLEEQWMNMENLFIRKIKGFSSVGLAHRNTLFATLTIILGQLNNIFCLIE</sequence>
<comment type="caution">
    <text evidence="1">The sequence shown here is derived from an EMBL/GenBank/DDBJ whole genome shotgun (WGS) entry which is preliminary data.</text>
</comment>
<reference evidence="1" key="1">
    <citation type="journal article" date="2014" name="Front. Microbiol.">
        <title>High frequency of phylogenetically diverse reductive dehalogenase-homologous genes in deep subseafloor sedimentary metagenomes.</title>
        <authorList>
            <person name="Kawai M."/>
            <person name="Futagami T."/>
            <person name="Toyoda A."/>
            <person name="Takaki Y."/>
            <person name="Nishi S."/>
            <person name="Hori S."/>
            <person name="Arai W."/>
            <person name="Tsubouchi T."/>
            <person name="Morono Y."/>
            <person name="Uchiyama I."/>
            <person name="Ito T."/>
            <person name="Fujiyama A."/>
            <person name="Inagaki F."/>
            <person name="Takami H."/>
        </authorList>
    </citation>
    <scope>NUCLEOTIDE SEQUENCE</scope>
    <source>
        <strain evidence="1">Expedition CK06-06</strain>
    </source>
</reference>
<name>X1A2Y5_9ZZZZ</name>